<evidence type="ECO:0000256" key="1">
    <source>
        <dbReference type="SAM" id="MobiDB-lite"/>
    </source>
</evidence>
<reference evidence="2 3" key="1">
    <citation type="submission" date="2020-04" db="EMBL/GenBank/DDBJ databases">
        <title>Description of novel Gluconacetobacter.</title>
        <authorList>
            <person name="Sombolestani A."/>
        </authorList>
    </citation>
    <scope>NUCLEOTIDE SEQUENCE [LARGE SCALE GENOMIC DNA]</scope>
    <source>
        <strain evidence="2 3">LMG 7603</strain>
    </source>
</reference>
<sequence length="454" mass="50382">MSARDWITFPATGRRARYGWARDLARAGAWQALLASAHGDPRQRPHCDCRWQGRPLELVVRERRHEDDGQVVTQFHLARMPGQGRHHGPACPFHETDPQRSGRSDYVDGVVRQLDDGRVSVLLDRGLRVAERASAPVRPQLSRGDDASRPARHRQARMRQLGLLHLLWESAGLTNWEPAVSRRRAFWPGVRAALADAAHNIVAGRTALDRHLVPIGYRDPEGVAQLAATVDRCGDSWRVLMVGVVDQLRVDGGGVWRDGTPRPPRLRLTFDGARDYALFVAGDAALASRLQLSYPWACRELARERSARSIKVVGLVSAQVRRTGDAGNWTYNAWTDSVSLMEVGPSLIPVASSYELAILTALQDAGRVFRKPLRFDAAQDVVLPDFELLDTAAPQGTPLEVFGRQDEAYQARREVKRAYYSDVYGADGWWSWDATRGAPWPAFPPPQGGASGHG</sequence>
<proteinExistence type="predicted"/>
<evidence type="ECO:0000313" key="3">
    <source>
        <dbReference type="Proteomes" id="UP000550787"/>
    </source>
</evidence>
<feature type="compositionally biased region" description="Basic and acidic residues" evidence="1">
    <location>
        <begin position="94"/>
        <end position="104"/>
    </location>
</feature>
<dbReference type="EMBL" id="JABEQG010000058">
    <property type="protein sequence ID" value="MBB2158119.1"/>
    <property type="molecule type" value="Genomic_DNA"/>
</dbReference>
<dbReference type="RefSeq" id="WP_183116562.1">
    <property type="nucleotide sequence ID" value="NZ_JABEQG010000058.1"/>
</dbReference>
<evidence type="ECO:0000313" key="2">
    <source>
        <dbReference type="EMBL" id="MBB2158119.1"/>
    </source>
</evidence>
<dbReference type="Proteomes" id="UP000550787">
    <property type="component" value="Unassembled WGS sequence"/>
</dbReference>
<dbReference type="AlphaFoldDB" id="A0A7W4I8E3"/>
<accession>A0A7W4I8E3</accession>
<protein>
    <submittedName>
        <fullName evidence="2">DUF1173 family protein</fullName>
    </submittedName>
</protein>
<dbReference type="Pfam" id="PF06666">
    <property type="entry name" value="DUF1173"/>
    <property type="match status" value="1"/>
</dbReference>
<feature type="region of interest" description="Disordered" evidence="1">
    <location>
        <begin position="81"/>
        <end position="104"/>
    </location>
</feature>
<organism evidence="2 3">
    <name type="scientific">Gluconacetobacter diazotrophicus</name>
    <name type="common">Acetobacter diazotrophicus</name>
    <dbReference type="NCBI Taxonomy" id="33996"/>
    <lineage>
        <taxon>Bacteria</taxon>
        <taxon>Pseudomonadati</taxon>
        <taxon>Pseudomonadota</taxon>
        <taxon>Alphaproteobacteria</taxon>
        <taxon>Acetobacterales</taxon>
        <taxon>Acetobacteraceae</taxon>
        <taxon>Gluconacetobacter</taxon>
    </lineage>
</organism>
<gene>
    <name evidence="2" type="ORF">HLH33_17760</name>
</gene>
<dbReference type="InterPro" id="IPR009553">
    <property type="entry name" value="DUF1173"/>
</dbReference>
<comment type="caution">
    <text evidence="2">The sequence shown here is derived from an EMBL/GenBank/DDBJ whole genome shotgun (WGS) entry which is preliminary data.</text>
</comment>
<name>A0A7W4I8E3_GLUDI</name>